<evidence type="ECO:0000256" key="4">
    <source>
        <dbReference type="ARBA" id="ARBA00022723"/>
    </source>
</evidence>
<feature type="compositionally biased region" description="Polar residues" evidence="10">
    <location>
        <begin position="265"/>
        <end position="290"/>
    </location>
</feature>
<comment type="similarity">
    <text evidence="2">Belongs to the ZC3H14 family.</text>
</comment>
<keyword evidence="4 9" id="KW-0479">Metal-binding</keyword>
<evidence type="ECO:0000259" key="11">
    <source>
        <dbReference type="PROSITE" id="PS50103"/>
    </source>
</evidence>
<feature type="compositionally biased region" description="Basic and acidic residues" evidence="10">
    <location>
        <begin position="231"/>
        <end position="253"/>
    </location>
</feature>
<feature type="compositionally biased region" description="Basic and acidic residues" evidence="10">
    <location>
        <begin position="670"/>
        <end position="692"/>
    </location>
</feature>
<feature type="compositionally biased region" description="Polar residues" evidence="10">
    <location>
        <begin position="547"/>
        <end position="558"/>
    </location>
</feature>
<proteinExistence type="inferred from homology"/>
<dbReference type="AlphaFoldDB" id="A0AAN9TSH4"/>
<sequence length="976" mass="108824">MEGIAAEVSQKLKSAIKAKLMELGAYVDDELSNYVMVMVTNRRSKAEMDRELQLFLGANTSAFTSWLQSVWMKLEQVTVTNSGIDNTKRKKKIKRGLKSSSESDDDKKPKKKRKASASDLTGKEVKKKKSTKGTSAAVTKSELFSEENLSDTDSKSAPATAKKTKNPSSSIDEDDFLSIKEDFESEFLSDNETFEAPAKPAKPAPAEPTVSKKSSLQKSDLNEKIAVQPPADKKPLAGRHTKEAAETTKEAPVIRRIAPPENAKAVSNLSKIVLKNLSSNNEFKTNEAVSTATTTTRKALIRDRKLRSRSRSKTPTKNLRSKSRSPTAAPPPKTNRQRSRSRLRSRSPSPSPPRAVKRARGAARDSGSPPRSQSATRKGSLSTIVLKSRSRSPVSAYGGIADKSSAVVDARELINRKRAMVNASEQKDEKGFAKRQLLVRKHEIVDVEEVGGKQRSAISRLKPPTERLKGRERLKENANVENSEEVEDVEDDEDEDDDPDRHSDRESGNERVNHNSRAGSDRDDDDHDDDAYFDKDAKKKKFGRFVVSQQGGTRSVTMRSALEKKASSAAAGKNEKADLRNLRRTVYSDENTENAASDEHPEDDDVNEDDDELKNSKDDKMKMRKSVMNQIVKYIKDDSQGSTSSGKIVKINRPKIGNVPAASSTLIRKAMADAHKSMSSTKEESSKRKDQYDNNAVNSNSRSSEERTMMVENDPSDSGEQIMTDENRASSEETVMEADMEYDPEDPMNHSRDTDTAMESIEEYDPSKNVPQFVVTLTGLDPKLFPNEDIEMGDIDPMMDDIRLKPRSQERCKYYPNCLAGSQCLYYHPVIPCKTFPNCKYGNNCLYIHPKCKYDSSCTRYDCTYLHTSPRILPPAPARPHVAAAGMNQPCKYYYNCTNPVCPYLHPKLCRYDRYCTNKNCTFSHTSLIHVGGQGGGPSSQYNFSKLKWCRPKDANNENKNGSNDAKTEIDAAVEN</sequence>
<dbReference type="GO" id="GO:0043488">
    <property type="term" value="P:regulation of mRNA stability"/>
    <property type="evidence" value="ECO:0007669"/>
    <property type="project" value="InterPro"/>
</dbReference>
<dbReference type="PANTHER" id="PTHR14738:SF29">
    <property type="entry name" value="ZINC FINGER CCCH DOMAIN-CONTAINING PROTEIN 14"/>
    <property type="match status" value="1"/>
</dbReference>
<feature type="region of interest" description="Disordered" evidence="10">
    <location>
        <begin position="955"/>
        <end position="976"/>
    </location>
</feature>
<feature type="compositionally biased region" description="Basic and acidic residues" evidence="10">
    <location>
        <begin position="499"/>
        <end position="513"/>
    </location>
</feature>
<feature type="domain" description="C3H1-type" evidence="11">
    <location>
        <begin position="806"/>
        <end position="831"/>
    </location>
</feature>
<dbReference type="PROSITE" id="PS50103">
    <property type="entry name" value="ZF_C3H1"/>
    <property type="match status" value="2"/>
</dbReference>
<gene>
    <name evidence="12" type="ORF">V9T40_005650</name>
</gene>
<organism evidence="12 13">
    <name type="scientific">Parthenolecanium corni</name>
    <dbReference type="NCBI Taxonomy" id="536013"/>
    <lineage>
        <taxon>Eukaryota</taxon>
        <taxon>Metazoa</taxon>
        <taxon>Ecdysozoa</taxon>
        <taxon>Arthropoda</taxon>
        <taxon>Hexapoda</taxon>
        <taxon>Insecta</taxon>
        <taxon>Pterygota</taxon>
        <taxon>Neoptera</taxon>
        <taxon>Paraneoptera</taxon>
        <taxon>Hemiptera</taxon>
        <taxon>Sternorrhyncha</taxon>
        <taxon>Coccoidea</taxon>
        <taxon>Coccidae</taxon>
        <taxon>Parthenolecanium</taxon>
    </lineage>
</organism>
<dbReference type="GO" id="GO:0008143">
    <property type="term" value="F:poly(A) binding"/>
    <property type="evidence" value="ECO:0007669"/>
    <property type="project" value="InterPro"/>
</dbReference>
<feature type="compositionally biased region" description="Acidic residues" evidence="10">
    <location>
        <begin position="482"/>
        <end position="498"/>
    </location>
</feature>
<feature type="domain" description="C3H1-type" evidence="11">
    <location>
        <begin position="832"/>
        <end position="852"/>
    </location>
</feature>
<keyword evidence="7 9" id="KW-0862">Zinc</keyword>
<feature type="compositionally biased region" description="Basic residues" evidence="10">
    <location>
        <begin position="304"/>
        <end position="323"/>
    </location>
</feature>
<feature type="region of interest" description="Disordered" evidence="10">
    <location>
        <begin position="188"/>
        <end position="399"/>
    </location>
</feature>
<evidence type="ECO:0000256" key="3">
    <source>
        <dbReference type="ARBA" id="ARBA00015071"/>
    </source>
</evidence>
<feature type="compositionally biased region" description="Basic and acidic residues" evidence="10">
    <location>
        <begin position="463"/>
        <end position="478"/>
    </location>
</feature>
<dbReference type="EMBL" id="JBBCAQ010000003">
    <property type="protein sequence ID" value="KAK7604464.1"/>
    <property type="molecule type" value="Genomic_DNA"/>
</dbReference>
<dbReference type="GO" id="GO:0005634">
    <property type="term" value="C:nucleus"/>
    <property type="evidence" value="ECO:0007669"/>
    <property type="project" value="UniProtKB-SubCell"/>
</dbReference>
<evidence type="ECO:0000256" key="9">
    <source>
        <dbReference type="PROSITE-ProRule" id="PRU00723"/>
    </source>
</evidence>
<feature type="compositionally biased region" description="Basic residues" evidence="10">
    <location>
        <begin position="88"/>
        <end position="97"/>
    </location>
</feature>
<keyword evidence="13" id="KW-1185">Reference proteome</keyword>
<comment type="caution">
    <text evidence="12">The sequence shown here is derived from an EMBL/GenBank/DDBJ whole genome shotgun (WGS) entry which is preliminary data.</text>
</comment>
<feature type="compositionally biased region" description="Polar residues" evidence="10">
    <location>
        <begin position="369"/>
        <end position="385"/>
    </location>
</feature>
<evidence type="ECO:0000256" key="2">
    <source>
        <dbReference type="ARBA" id="ARBA00008423"/>
    </source>
</evidence>
<dbReference type="Gene3D" id="1.10.340.40">
    <property type="entry name" value="Nuclear abundant poly(A) RNA-bind protein 2, N-terminal domain"/>
    <property type="match status" value="1"/>
</dbReference>
<dbReference type="Gene3D" id="4.10.1000.30">
    <property type="match status" value="2"/>
</dbReference>
<feature type="compositionally biased region" description="Polar residues" evidence="10">
    <location>
        <begin position="693"/>
        <end position="702"/>
    </location>
</feature>
<feature type="compositionally biased region" description="Basic residues" evidence="10">
    <location>
        <begin position="335"/>
        <end position="345"/>
    </location>
</feature>
<feature type="region of interest" description="Disordered" evidence="10">
    <location>
        <begin position="447"/>
        <end position="734"/>
    </location>
</feature>
<evidence type="ECO:0000313" key="13">
    <source>
        <dbReference type="Proteomes" id="UP001367676"/>
    </source>
</evidence>
<dbReference type="GO" id="GO:0008270">
    <property type="term" value="F:zinc ion binding"/>
    <property type="evidence" value="ECO:0007669"/>
    <property type="project" value="UniProtKB-KW"/>
</dbReference>
<evidence type="ECO:0000256" key="1">
    <source>
        <dbReference type="ARBA" id="ARBA00004123"/>
    </source>
</evidence>
<reference evidence="12 13" key="1">
    <citation type="submission" date="2024-03" db="EMBL/GenBank/DDBJ databases">
        <title>Adaptation during the transition from Ophiocordyceps entomopathogen to insect associate is accompanied by gene loss and intensified selection.</title>
        <authorList>
            <person name="Ward C.M."/>
            <person name="Onetto C.A."/>
            <person name="Borneman A.R."/>
        </authorList>
    </citation>
    <scope>NUCLEOTIDE SEQUENCE [LARGE SCALE GENOMIC DNA]</scope>
    <source>
        <strain evidence="12">AWRI1</strain>
        <tissue evidence="12">Single Adult Female</tissue>
    </source>
</reference>
<feature type="zinc finger region" description="C3H1-type" evidence="9">
    <location>
        <begin position="832"/>
        <end position="852"/>
    </location>
</feature>
<feature type="compositionally biased region" description="Acidic residues" evidence="10">
    <location>
        <begin position="600"/>
        <end position="612"/>
    </location>
</feature>
<evidence type="ECO:0000256" key="6">
    <source>
        <dbReference type="ARBA" id="ARBA00022771"/>
    </source>
</evidence>
<keyword evidence="8" id="KW-0539">Nucleus</keyword>
<dbReference type="GO" id="GO:0005737">
    <property type="term" value="C:cytoplasm"/>
    <property type="evidence" value="ECO:0007669"/>
    <property type="project" value="TreeGrafter"/>
</dbReference>
<keyword evidence="5" id="KW-0677">Repeat</keyword>
<evidence type="ECO:0000256" key="7">
    <source>
        <dbReference type="ARBA" id="ARBA00022833"/>
    </source>
</evidence>
<feature type="region of interest" description="Disordered" evidence="10">
    <location>
        <begin position="88"/>
        <end position="176"/>
    </location>
</feature>
<evidence type="ECO:0000313" key="12">
    <source>
        <dbReference type="EMBL" id="KAK7604464.1"/>
    </source>
</evidence>
<comment type="subcellular location">
    <subcellularLocation>
        <location evidence="1">Nucleus</location>
    </subcellularLocation>
</comment>
<dbReference type="Proteomes" id="UP001367676">
    <property type="component" value="Unassembled WGS sequence"/>
</dbReference>
<dbReference type="InterPro" id="IPR043094">
    <property type="entry name" value="Nab2/ZC3H14_N_sf"/>
</dbReference>
<dbReference type="SMART" id="SM00356">
    <property type="entry name" value="ZnF_C3H1"/>
    <property type="match status" value="3"/>
</dbReference>
<keyword evidence="6 9" id="KW-0863">Zinc-finger</keyword>
<dbReference type="PANTHER" id="PTHR14738">
    <property type="entry name" value="ZINC FINGER CCCH DOMAIN-CONTAINING PROTEIN 14"/>
    <property type="match status" value="1"/>
</dbReference>
<feature type="zinc finger region" description="C3H1-type" evidence="9">
    <location>
        <begin position="806"/>
        <end position="831"/>
    </location>
</feature>
<dbReference type="InterPro" id="IPR000571">
    <property type="entry name" value="Znf_CCCH"/>
</dbReference>
<name>A0AAN9TSH4_9HEMI</name>
<evidence type="ECO:0000256" key="10">
    <source>
        <dbReference type="SAM" id="MobiDB-lite"/>
    </source>
</evidence>
<accession>A0AAN9TSH4</accession>
<evidence type="ECO:0000256" key="8">
    <source>
        <dbReference type="ARBA" id="ARBA00023242"/>
    </source>
</evidence>
<dbReference type="Pfam" id="PF14608">
    <property type="entry name" value="zf-CCCH_2"/>
    <property type="match status" value="5"/>
</dbReference>
<protein>
    <recommendedName>
        <fullName evidence="3">Zinc finger CCCH domain-containing protein 14</fullName>
    </recommendedName>
</protein>
<evidence type="ECO:0000256" key="5">
    <source>
        <dbReference type="ARBA" id="ARBA00022737"/>
    </source>
</evidence>
<dbReference type="InterPro" id="IPR040366">
    <property type="entry name" value="Nab2/ZC3H14"/>
</dbReference>